<dbReference type="PANTHER" id="PTHR31609">
    <property type="entry name" value="YDJC DEACETYLASE FAMILY MEMBER"/>
    <property type="match status" value="1"/>
</dbReference>
<dbReference type="Gene3D" id="3.20.20.370">
    <property type="entry name" value="Glycoside hydrolase/deacetylase"/>
    <property type="match status" value="1"/>
</dbReference>
<dbReference type="Pfam" id="PF04794">
    <property type="entry name" value="YdjC"/>
    <property type="match status" value="1"/>
</dbReference>
<keyword evidence="3" id="KW-0378">Hydrolase</keyword>
<name>A0A1F8CN15_9BACT</name>
<dbReference type="GO" id="GO:0016787">
    <property type="term" value="F:hydrolase activity"/>
    <property type="evidence" value="ECO:0007669"/>
    <property type="project" value="UniProtKB-KW"/>
</dbReference>
<dbReference type="AlphaFoldDB" id="A0A1F8CN15"/>
<dbReference type="PANTHER" id="PTHR31609:SF1">
    <property type="entry name" value="CARBOHYDRATE DEACETYLASE"/>
    <property type="match status" value="1"/>
</dbReference>
<dbReference type="GO" id="GO:0019213">
    <property type="term" value="F:deacetylase activity"/>
    <property type="evidence" value="ECO:0007669"/>
    <property type="project" value="TreeGrafter"/>
</dbReference>
<keyword evidence="5" id="KW-0119">Carbohydrate metabolism</keyword>
<evidence type="ECO:0008006" key="8">
    <source>
        <dbReference type="Google" id="ProtNLM"/>
    </source>
</evidence>
<dbReference type="GO" id="GO:0046872">
    <property type="term" value="F:metal ion binding"/>
    <property type="evidence" value="ECO:0007669"/>
    <property type="project" value="UniProtKB-KW"/>
</dbReference>
<evidence type="ECO:0000313" key="7">
    <source>
        <dbReference type="Proteomes" id="UP000179241"/>
    </source>
</evidence>
<reference evidence="6 7" key="1">
    <citation type="journal article" date="2016" name="Nat. Commun.">
        <title>Thousands of microbial genomes shed light on interconnected biogeochemical processes in an aquifer system.</title>
        <authorList>
            <person name="Anantharaman K."/>
            <person name="Brown C.T."/>
            <person name="Hug L.A."/>
            <person name="Sharon I."/>
            <person name="Castelle C.J."/>
            <person name="Probst A.J."/>
            <person name="Thomas B.C."/>
            <person name="Singh A."/>
            <person name="Wilkins M.J."/>
            <person name="Karaoz U."/>
            <person name="Brodie E.L."/>
            <person name="Williams K.H."/>
            <person name="Hubbard S.S."/>
            <person name="Banfield J.F."/>
        </authorList>
    </citation>
    <scope>NUCLEOTIDE SEQUENCE [LARGE SCALE GENOMIC DNA]</scope>
</reference>
<evidence type="ECO:0000256" key="5">
    <source>
        <dbReference type="ARBA" id="ARBA00023277"/>
    </source>
</evidence>
<dbReference type="InterPro" id="IPR011330">
    <property type="entry name" value="Glyco_hydro/deAcase_b/a-brl"/>
</dbReference>
<keyword evidence="4" id="KW-0460">Magnesium</keyword>
<evidence type="ECO:0000256" key="2">
    <source>
        <dbReference type="ARBA" id="ARBA00022723"/>
    </source>
</evidence>
<comment type="caution">
    <text evidence="6">The sequence shown here is derived from an EMBL/GenBank/DDBJ whole genome shotgun (WGS) entry which is preliminary data.</text>
</comment>
<proteinExistence type="predicted"/>
<dbReference type="Proteomes" id="UP000179241">
    <property type="component" value="Unassembled WGS sequence"/>
</dbReference>
<keyword evidence="2" id="KW-0479">Metal-binding</keyword>
<dbReference type="GO" id="GO:0005975">
    <property type="term" value="P:carbohydrate metabolic process"/>
    <property type="evidence" value="ECO:0007669"/>
    <property type="project" value="InterPro"/>
</dbReference>
<accession>A0A1F8CN15</accession>
<evidence type="ECO:0000256" key="1">
    <source>
        <dbReference type="ARBA" id="ARBA00001946"/>
    </source>
</evidence>
<evidence type="ECO:0000256" key="4">
    <source>
        <dbReference type="ARBA" id="ARBA00022842"/>
    </source>
</evidence>
<comment type="cofactor">
    <cofactor evidence="1">
        <name>Mg(2+)</name>
        <dbReference type="ChEBI" id="CHEBI:18420"/>
    </cofactor>
</comment>
<dbReference type="InterPro" id="IPR006879">
    <property type="entry name" value="YdjC-like"/>
</dbReference>
<evidence type="ECO:0000313" key="6">
    <source>
        <dbReference type="EMBL" id="OGM77723.1"/>
    </source>
</evidence>
<protein>
    <recommendedName>
        <fullName evidence="8">NodB homology domain-containing protein</fullName>
    </recommendedName>
</protein>
<organism evidence="6 7">
    <name type="scientific">Candidatus Woesebacteria bacterium RIFOXYA1_FULL_43_9</name>
    <dbReference type="NCBI Taxonomy" id="1802534"/>
    <lineage>
        <taxon>Bacteria</taxon>
        <taxon>Candidatus Woeseibacteriota</taxon>
    </lineage>
</organism>
<dbReference type="EMBL" id="MGHU01000013">
    <property type="protein sequence ID" value="OGM77723.1"/>
    <property type="molecule type" value="Genomic_DNA"/>
</dbReference>
<dbReference type="SUPFAM" id="SSF88713">
    <property type="entry name" value="Glycoside hydrolase/deacetylase"/>
    <property type="match status" value="1"/>
</dbReference>
<sequence length="268" mass="31231">MKVIFHNDDFGLTWGFTEATYQLGIKGKINSLSIRTNGVDFFRARKLSKALAKKGVRIGIHLNITDGPTCQDRLANNQGHYKYSFLHYLLLLLFPNHKLERLITNEFEQQFHMLKGVGIIQVDSHDHIHLIPRIFRITCQFCQKHHLKYIRLIKEPFLIVNKKNIHPFSYAKHLLLNLFSNLNRKVAQDYDLISVDSFYGVLYTNQMDSKVISASLKHASSKGYQTIQILSHPTLINNSHDIIYTSRFIQKYANLPNRKVEYESLLKF</sequence>
<evidence type="ECO:0000256" key="3">
    <source>
        <dbReference type="ARBA" id="ARBA00022801"/>
    </source>
</evidence>
<gene>
    <name evidence="6" type="ORF">A2188_01965</name>
</gene>